<gene>
    <name evidence="2" type="ORF">ACFPK0_08535</name>
</gene>
<evidence type="ECO:0000313" key="2">
    <source>
        <dbReference type="EMBL" id="MFC5440054.1"/>
    </source>
</evidence>
<reference evidence="3" key="1">
    <citation type="journal article" date="2019" name="Int. J. Syst. Evol. Microbiol.">
        <title>The Global Catalogue of Microorganisms (GCM) 10K type strain sequencing project: providing services to taxonomists for standard genome sequencing and annotation.</title>
        <authorList>
            <consortium name="The Broad Institute Genomics Platform"/>
            <consortium name="The Broad Institute Genome Sequencing Center for Infectious Disease"/>
            <person name="Wu L."/>
            <person name="Ma J."/>
        </authorList>
    </citation>
    <scope>NUCLEOTIDE SEQUENCE [LARGE SCALE GENOMIC DNA]</scope>
    <source>
        <strain evidence="3">KACC 12822</strain>
    </source>
</reference>
<keyword evidence="1" id="KW-0812">Transmembrane</keyword>
<accession>A0ABW0JV70</accession>
<proteinExistence type="predicted"/>
<comment type="caution">
    <text evidence="2">The sequence shown here is derived from an EMBL/GenBank/DDBJ whole genome shotgun (WGS) entry which is preliminary data.</text>
</comment>
<keyword evidence="1" id="KW-1133">Transmembrane helix</keyword>
<evidence type="ECO:0000313" key="3">
    <source>
        <dbReference type="Proteomes" id="UP001596018"/>
    </source>
</evidence>
<protein>
    <recommendedName>
        <fullName evidence="4">Cbb3-type cytochrome c oxidase subunit 3</fullName>
    </recommendedName>
</protein>
<evidence type="ECO:0008006" key="4">
    <source>
        <dbReference type="Google" id="ProtNLM"/>
    </source>
</evidence>
<keyword evidence="3" id="KW-1185">Reference proteome</keyword>
<evidence type="ECO:0000256" key="1">
    <source>
        <dbReference type="SAM" id="Phobius"/>
    </source>
</evidence>
<feature type="transmembrane region" description="Helical" evidence="1">
    <location>
        <begin position="12"/>
        <end position="35"/>
    </location>
</feature>
<organism evidence="2 3">
    <name type="scientific">Rhodanobacter ginsenosidimutans</name>
    <dbReference type="NCBI Taxonomy" id="490571"/>
    <lineage>
        <taxon>Bacteria</taxon>
        <taxon>Pseudomonadati</taxon>
        <taxon>Pseudomonadota</taxon>
        <taxon>Gammaproteobacteria</taxon>
        <taxon>Lysobacterales</taxon>
        <taxon>Rhodanobacteraceae</taxon>
        <taxon>Rhodanobacter</taxon>
    </lineage>
</organism>
<dbReference type="RefSeq" id="WP_156458329.1">
    <property type="nucleotide sequence ID" value="NZ_JALBWS010000012.1"/>
</dbReference>
<dbReference type="Proteomes" id="UP001596018">
    <property type="component" value="Unassembled WGS sequence"/>
</dbReference>
<sequence length="54" mass="6182">MHHAFLGPFWGNVAIIAIAGAITIGCFVAMFWMIFRPGEKDPHHAKYEILRKDR</sequence>
<dbReference type="EMBL" id="JBHSMM010000001">
    <property type="protein sequence ID" value="MFC5440054.1"/>
    <property type="molecule type" value="Genomic_DNA"/>
</dbReference>
<name>A0ABW0JV70_9GAMM</name>
<keyword evidence="1" id="KW-0472">Membrane</keyword>